<keyword evidence="4 8" id="KW-0812">Transmembrane</keyword>
<dbReference type="GO" id="GO:0005789">
    <property type="term" value="C:endoplasmic reticulum membrane"/>
    <property type="evidence" value="ECO:0007669"/>
    <property type="project" value="TreeGrafter"/>
</dbReference>
<dbReference type="KEGG" id="egl:EGR_00914"/>
<dbReference type="PANTHER" id="PTHR12371">
    <property type="entry name" value="TRANSLOCATION ASSOCIATED MEMBRANE PROTEIN"/>
    <property type="match status" value="1"/>
</dbReference>
<feature type="transmembrane region" description="Helical" evidence="10">
    <location>
        <begin position="198"/>
        <end position="214"/>
    </location>
</feature>
<evidence type="ECO:0000256" key="1">
    <source>
        <dbReference type="ARBA" id="ARBA00004141"/>
    </source>
</evidence>
<dbReference type="EMBL" id="APAU02000003">
    <property type="protein sequence ID" value="EUB64370.1"/>
    <property type="molecule type" value="Genomic_DNA"/>
</dbReference>
<proteinExistence type="inferred from homology"/>
<keyword evidence="3" id="KW-0813">Transport</keyword>
<feature type="domain" description="TLC" evidence="11">
    <location>
        <begin position="118"/>
        <end position="329"/>
    </location>
</feature>
<feature type="transmembrane region" description="Helical" evidence="10">
    <location>
        <begin position="162"/>
        <end position="178"/>
    </location>
</feature>
<feature type="transmembrane region" description="Helical" evidence="10">
    <location>
        <begin position="20"/>
        <end position="40"/>
    </location>
</feature>
<accession>W6URL3</accession>
<gene>
    <name evidence="12" type="ORF">EGR_00914</name>
</gene>
<dbReference type="GO" id="GO:0045048">
    <property type="term" value="P:protein insertion into ER membrane"/>
    <property type="evidence" value="ECO:0007669"/>
    <property type="project" value="TreeGrafter"/>
</dbReference>
<dbReference type="InterPro" id="IPR016447">
    <property type="entry name" value="Translocation_assoc_membrane"/>
</dbReference>
<dbReference type="OrthoDB" id="3053196at2759"/>
<dbReference type="STRING" id="6210.W6URL3"/>
<dbReference type="AlphaFoldDB" id="W6URL3"/>
<organism evidence="12 13">
    <name type="scientific">Echinococcus granulosus</name>
    <name type="common">Hydatid tapeworm</name>
    <dbReference type="NCBI Taxonomy" id="6210"/>
    <lineage>
        <taxon>Eukaryota</taxon>
        <taxon>Metazoa</taxon>
        <taxon>Spiralia</taxon>
        <taxon>Lophotrochozoa</taxon>
        <taxon>Platyhelminthes</taxon>
        <taxon>Cestoda</taxon>
        <taxon>Eucestoda</taxon>
        <taxon>Cyclophyllidea</taxon>
        <taxon>Taeniidae</taxon>
        <taxon>Echinococcus</taxon>
        <taxon>Echinococcus granulosus group</taxon>
    </lineage>
</organism>
<dbReference type="GO" id="GO:0006616">
    <property type="term" value="P:SRP-dependent cotranslational protein targeting to membrane, translocation"/>
    <property type="evidence" value="ECO:0007669"/>
    <property type="project" value="InterPro"/>
</dbReference>
<reference evidence="12 13" key="1">
    <citation type="journal article" date="2013" name="Nat. Genet.">
        <title>The genome of the hydatid tapeworm Echinococcus granulosus.</title>
        <authorList>
            <person name="Zheng H."/>
            <person name="Zhang W."/>
            <person name="Zhang L."/>
            <person name="Zhang Z."/>
            <person name="Li J."/>
            <person name="Lu G."/>
            <person name="Zhu Y."/>
            <person name="Wang Y."/>
            <person name="Huang Y."/>
            <person name="Liu J."/>
            <person name="Kang H."/>
            <person name="Chen J."/>
            <person name="Wang L."/>
            <person name="Chen A."/>
            <person name="Yu S."/>
            <person name="Gao Z."/>
            <person name="Jin L."/>
            <person name="Gu W."/>
            <person name="Wang Z."/>
            <person name="Zhao L."/>
            <person name="Shi B."/>
            <person name="Wen H."/>
            <person name="Lin R."/>
            <person name="Jones M.K."/>
            <person name="Brejova B."/>
            <person name="Vinar T."/>
            <person name="Zhao G."/>
            <person name="McManus D.P."/>
            <person name="Chen Z."/>
            <person name="Zhou Y."/>
            <person name="Wang S."/>
        </authorList>
    </citation>
    <scope>NUCLEOTIDE SEQUENCE [LARGE SCALE GENOMIC DNA]</scope>
</reference>
<protein>
    <submittedName>
        <fullName evidence="12">Translocating chain-associated membrane protein</fullName>
    </submittedName>
</protein>
<comment type="caution">
    <text evidence="12">The sequence shown here is derived from an EMBL/GenBank/DDBJ whole genome shotgun (WGS) entry which is preliminary data.</text>
</comment>
<dbReference type="Pfam" id="PF03798">
    <property type="entry name" value="TRAM_LAG1_CLN8"/>
    <property type="match status" value="1"/>
</dbReference>
<evidence type="ECO:0000256" key="3">
    <source>
        <dbReference type="ARBA" id="ARBA00022448"/>
    </source>
</evidence>
<feature type="transmembrane region" description="Helical" evidence="10">
    <location>
        <begin position="81"/>
        <end position="103"/>
    </location>
</feature>
<evidence type="ECO:0000256" key="8">
    <source>
        <dbReference type="PROSITE-ProRule" id="PRU00205"/>
    </source>
</evidence>
<keyword evidence="6 10" id="KW-1133">Transmembrane helix</keyword>
<evidence type="ECO:0000256" key="9">
    <source>
        <dbReference type="SAM" id="MobiDB-lite"/>
    </source>
</evidence>
<dbReference type="GeneID" id="36336629"/>
<evidence type="ECO:0000313" key="12">
    <source>
        <dbReference type="EMBL" id="EUB64370.1"/>
    </source>
</evidence>
<feature type="region of interest" description="Disordered" evidence="9">
    <location>
        <begin position="342"/>
        <end position="380"/>
    </location>
</feature>
<comment type="subcellular location">
    <subcellularLocation>
        <location evidence="1">Membrane</location>
        <topology evidence="1">Multi-pass membrane protein</topology>
    </subcellularLocation>
</comment>
<evidence type="ECO:0000256" key="4">
    <source>
        <dbReference type="ARBA" id="ARBA00022692"/>
    </source>
</evidence>
<dbReference type="PROSITE" id="PS50922">
    <property type="entry name" value="TLC"/>
    <property type="match status" value="1"/>
</dbReference>
<evidence type="ECO:0000256" key="7">
    <source>
        <dbReference type="ARBA" id="ARBA00023136"/>
    </source>
</evidence>
<feature type="transmembrane region" description="Helical" evidence="10">
    <location>
        <begin position="124"/>
        <end position="142"/>
    </location>
</feature>
<dbReference type="Proteomes" id="UP000019149">
    <property type="component" value="Unassembled WGS sequence"/>
</dbReference>
<dbReference type="OMA" id="CAVFFYF"/>
<name>W6URL3_ECHGR</name>
<evidence type="ECO:0000313" key="13">
    <source>
        <dbReference type="Proteomes" id="UP000019149"/>
    </source>
</evidence>
<dbReference type="InterPro" id="IPR006634">
    <property type="entry name" value="TLC-dom"/>
</dbReference>
<dbReference type="CTD" id="36336629"/>
<dbReference type="RefSeq" id="XP_024355566.1">
    <property type="nucleotide sequence ID" value="XM_024490163.1"/>
</dbReference>
<feature type="compositionally biased region" description="Basic and acidic residues" evidence="9">
    <location>
        <begin position="356"/>
        <end position="365"/>
    </location>
</feature>
<dbReference type="SMART" id="SM00724">
    <property type="entry name" value="TLC"/>
    <property type="match status" value="1"/>
</dbReference>
<evidence type="ECO:0000256" key="2">
    <source>
        <dbReference type="ARBA" id="ARBA00005999"/>
    </source>
</evidence>
<evidence type="ECO:0000256" key="10">
    <source>
        <dbReference type="SAM" id="Phobius"/>
    </source>
</evidence>
<evidence type="ECO:0000256" key="5">
    <source>
        <dbReference type="ARBA" id="ARBA00022927"/>
    </source>
</evidence>
<keyword evidence="5" id="KW-0653">Protein transport</keyword>
<keyword evidence="7 8" id="KW-0472">Membrane</keyword>
<keyword evidence="13" id="KW-1185">Reference proteome</keyword>
<dbReference type="PANTHER" id="PTHR12371:SF11">
    <property type="entry name" value="TRANSLOCATING CHAIN-ASSOCIATED MEMBRANE PROTEIN"/>
    <property type="match status" value="1"/>
</dbReference>
<sequence length="380" mass="44257">MPVPKKKSKNTSYFSHDFIIANHGDIVSVIAMIFIGGMLFPGPSRAASLFVAMQHNASNETCNIGVDSMSDVLYTTGRYDLLAVFFYTLICIIVHAVIQEYILDKMSKKLHLPRFMQSKFNESGQLLFFYVFSVYWAVYALINERFLTSLDGLWSGYPHAVMPFWIKVFFIVQISYWVHNFPELYFQKVKKSEMTNRVFYSSLFLIGVSAGYFMNFSKLTMILVILHYVTDSFFHFSRLMKLYGHVAAVNFGFAVYNGLYIVSRIMCSVLAFLTFYYGLPQHSIPTMNIVSGNFNTWIIRLNCMMFVLLTQAHMVWTFINYHFTKMRERKAQQHTNSVYITNNDLQKRKEKQQKKAKQEDARESLEYSNNGVKQKKQKAQ</sequence>
<evidence type="ECO:0000256" key="6">
    <source>
        <dbReference type="ARBA" id="ARBA00022989"/>
    </source>
</evidence>
<evidence type="ECO:0000259" key="11">
    <source>
        <dbReference type="PROSITE" id="PS50922"/>
    </source>
</evidence>
<comment type="similarity">
    <text evidence="2">Belongs to the TRAM family.</text>
</comment>
<feature type="transmembrane region" description="Helical" evidence="10">
    <location>
        <begin position="297"/>
        <end position="319"/>
    </location>
</feature>